<gene>
    <name evidence="4" type="ORF">SAMN04489864_110103</name>
</gene>
<dbReference type="Gene3D" id="3.30.565.10">
    <property type="entry name" value="Histidine kinase-like ATPase, C-terminal domain"/>
    <property type="match status" value="1"/>
</dbReference>
<feature type="domain" description="Histidine kinase/HSP90-like ATPase" evidence="2">
    <location>
        <begin position="509"/>
        <end position="600"/>
    </location>
</feature>
<reference evidence="4 5" key="1">
    <citation type="submission" date="2016-10" db="EMBL/GenBank/DDBJ databases">
        <authorList>
            <person name="de Groot N.N."/>
        </authorList>
    </citation>
    <scope>NUCLEOTIDE SEQUENCE [LARGE SCALE GENOMIC DNA]</scope>
    <source>
        <strain evidence="4 5">DSM 18684</strain>
    </source>
</reference>
<dbReference type="Pfam" id="PF06580">
    <property type="entry name" value="His_kinase"/>
    <property type="match status" value="1"/>
</dbReference>
<dbReference type="Pfam" id="PF02518">
    <property type="entry name" value="HATPase_c"/>
    <property type="match status" value="1"/>
</dbReference>
<feature type="transmembrane region" description="Helical" evidence="1">
    <location>
        <begin position="371"/>
        <end position="392"/>
    </location>
</feature>
<name>A0A1I2ZLG1_9SPHI</name>
<dbReference type="AlphaFoldDB" id="A0A1I2ZLG1"/>
<keyword evidence="4" id="KW-0808">Transferase</keyword>
<keyword evidence="1" id="KW-0812">Transmembrane</keyword>
<dbReference type="InterPro" id="IPR050640">
    <property type="entry name" value="Bact_2-comp_sensor_kinase"/>
</dbReference>
<accession>A0A1I2ZLG1</accession>
<dbReference type="GO" id="GO:0016020">
    <property type="term" value="C:membrane"/>
    <property type="evidence" value="ECO:0007669"/>
    <property type="project" value="InterPro"/>
</dbReference>
<evidence type="ECO:0000313" key="4">
    <source>
        <dbReference type="EMBL" id="SFH38319.1"/>
    </source>
</evidence>
<feature type="domain" description="Signal transduction histidine kinase internal region" evidence="3">
    <location>
        <begin position="413"/>
        <end position="487"/>
    </location>
</feature>
<protein>
    <submittedName>
        <fullName evidence="4">Histidine kinase-, DNA gyrase B-, and HSP90-like ATPase</fullName>
    </submittedName>
</protein>
<keyword evidence="1" id="KW-0472">Membrane</keyword>
<sequence length="604" mass="69786">MRKLIFIVLLLNYHCVLGQKGKPINTEGYARVPNSPVHVFKTDSFKYLRYDGYEVIDIRKASPVQLIDIKNRERISNLEKNRFWGLYANSYQDRFPRHSLALRFEQNTGAKIYAGIRWKWGTLYKNTILIDGKSDVEVIDGLISPENAKDYRYRIIQNDNRELVGWTIPSTFRKTADNLATYCLLGNIKYQRNQFIQIEIYNVKNYKDRDAVILDWRETRPLSFWASVDYQKKIFGNTILSASLGEDRKSTKSNFIATDTLNDIKFRLGDSLIRLGFRSQNLPTLYNYQIDFKRTINGEEEKIDLGETNGSYLLYKEFWNKPGKYEITFTPKLTSIGGKPVNYLNKKSVTYKFTVLPDLNPKLVLSQRESLLIGIIMIPILGGLALGLWYFLKRRTQKKLILAQQQKELSKLKLNSIRSQLNPHFMFNALAGIQNLMNTDKIDEANRYLGKFARLTRNVLDGKELISLAEEKTLLEDYLQMEQFRFGFIYEITVNDDLNLSNIEIPTMLLQPFVENSVKHGISAMGANGKITVSFTKENQNLILKVKDNGKGFKIDQQYTGLGLQLSKNRISLLNTLYPETSFLLTMTADLKGSEITITLTQWI</sequence>
<dbReference type="STRING" id="414048.SAMN04489864_110103"/>
<dbReference type="PANTHER" id="PTHR34220">
    <property type="entry name" value="SENSOR HISTIDINE KINASE YPDA"/>
    <property type="match status" value="1"/>
</dbReference>
<dbReference type="OrthoDB" id="9809670at2"/>
<keyword evidence="4" id="KW-0418">Kinase</keyword>
<proteinExistence type="predicted"/>
<dbReference type="InterPro" id="IPR010559">
    <property type="entry name" value="Sig_transdc_His_kin_internal"/>
</dbReference>
<dbReference type="RefSeq" id="WP_090996570.1">
    <property type="nucleotide sequence ID" value="NZ_FOPP01000010.1"/>
</dbReference>
<organism evidence="4 5">
    <name type="scientific">Pedobacter insulae</name>
    <dbReference type="NCBI Taxonomy" id="414048"/>
    <lineage>
        <taxon>Bacteria</taxon>
        <taxon>Pseudomonadati</taxon>
        <taxon>Bacteroidota</taxon>
        <taxon>Sphingobacteriia</taxon>
        <taxon>Sphingobacteriales</taxon>
        <taxon>Sphingobacteriaceae</taxon>
        <taxon>Pedobacter</taxon>
    </lineage>
</organism>
<evidence type="ECO:0000313" key="5">
    <source>
        <dbReference type="Proteomes" id="UP000199666"/>
    </source>
</evidence>
<keyword evidence="1" id="KW-1133">Transmembrane helix</keyword>
<evidence type="ECO:0000259" key="3">
    <source>
        <dbReference type="Pfam" id="PF06580"/>
    </source>
</evidence>
<dbReference type="PANTHER" id="PTHR34220:SF7">
    <property type="entry name" value="SENSOR HISTIDINE KINASE YPDA"/>
    <property type="match status" value="1"/>
</dbReference>
<dbReference type="SUPFAM" id="SSF55874">
    <property type="entry name" value="ATPase domain of HSP90 chaperone/DNA topoisomerase II/histidine kinase"/>
    <property type="match status" value="1"/>
</dbReference>
<evidence type="ECO:0000256" key="1">
    <source>
        <dbReference type="SAM" id="Phobius"/>
    </source>
</evidence>
<dbReference type="InterPro" id="IPR036890">
    <property type="entry name" value="HATPase_C_sf"/>
</dbReference>
<dbReference type="GO" id="GO:0000155">
    <property type="term" value="F:phosphorelay sensor kinase activity"/>
    <property type="evidence" value="ECO:0007669"/>
    <property type="project" value="InterPro"/>
</dbReference>
<dbReference type="Proteomes" id="UP000199666">
    <property type="component" value="Unassembled WGS sequence"/>
</dbReference>
<dbReference type="EMBL" id="FOPP01000010">
    <property type="protein sequence ID" value="SFH38319.1"/>
    <property type="molecule type" value="Genomic_DNA"/>
</dbReference>
<keyword evidence="5" id="KW-1185">Reference proteome</keyword>
<evidence type="ECO:0000259" key="2">
    <source>
        <dbReference type="Pfam" id="PF02518"/>
    </source>
</evidence>
<dbReference type="InterPro" id="IPR003594">
    <property type="entry name" value="HATPase_dom"/>
</dbReference>